<dbReference type="InterPro" id="IPR014001">
    <property type="entry name" value="Helicase_ATP-bd"/>
</dbReference>
<evidence type="ECO:0000256" key="1">
    <source>
        <dbReference type="ARBA" id="ARBA00022741"/>
    </source>
</evidence>
<feature type="compositionally biased region" description="Polar residues" evidence="4">
    <location>
        <begin position="1250"/>
        <end position="1271"/>
    </location>
</feature>
<dbReference type="OrthoDB" id="2801544at2759"/>
<dbReference type="Proteomes" id="UP000018087">
    <property type="component" value="Unassembled WGS sequence"/>
</dbReference>
<dbReference type="GO" id="GO:0005524">
    <property type="term" value="F:ATP binding"/>
    <property type="evidence" value="ECO:0007669"/>
    <property type="project" value="UniProtKB-KW"/>
</dbReference>
<dbReference type="InterPro" id="IPR001650">
    <property type="entry name" value="Helicase_C-like"/>
</dbReference>
<evidence type="ECO:0000313" key="7">
    <source>
        <dbReference type="Proteomes" id="UP000018087"/>
    </source>
</evidence>
<dbReference type="HOGENOM" id="CLU_003233_0_1_1"/>
<dbReference type="eggNOG" id="KOG1001">
    <property type="taxonomic scope" value="Eukaryota"/>
</dbReference>
<reference evidence="7" key="1">
    <citation type="journal article" date="2014" name="Genome Announc.">
        <title>Genome sequence of the pathogenic fungus Sporothrix schenckii (ATCC 58251).</title>
        <authorList>
            <person name="Cuomo C.A."/>
            <person name="Rodriguez-Del Valle N."/>
            <person name="Perez-Sanchez L."/>
            <person name="Abouelleil A."/>
            <person name="Goldberg J."/>
            <person name="Young S."/>
            <person name="Zeng Q."/>
            <person name="Birren B.W."/>
        </authorList>
    </citation>
    <scope>NUCLEOTIDE SEQUENCE [LARGE SCALE GENOMIC DNA]</scope>
    <source>
        <strain evidence="7">ATCC 58251 / de Perez 2211183</strain>
    </source>
</reference>
<dbReference type="SUPFAM" id="SSF52540">
    <property type="entry name" value="P-loop containing nucleoside triphosphate hydrolases"/>
    <property type="match status" value="2"/>
</dbReference>
<feature type="region of interest" description="Disordered" evidence="4">
    <location>
        <begin position="1184"/>
        <end position="1208"/>
    </location>
</feature>
<dbReference type="InterPro" id="IPR000330">
    <property type="entry name" value="SNF2_N"/>
</dbReference>
<feature type="compositionally biased region" description="Polar residues" evidence="4">
    <location>
        <begin position="1190"/>
        <end position="1201"/>
    </location>
</feature>
<keyword evidence="2" id="KW-0378">Hydrolase</keyword>
<dbReference type="GO" id="GO:0008094">
    <property type="term" value="F:ATP-dependent activity, acting on DNA"/>
    <property type="evidence" value="ECO:0007669"/>
    <property type="project" value="TreeGrafter"/>
</dbReference>
<accession>U7PKE1</accession>
<dbReference type="InterPro" id="IPR027417">
    <property type="entry name" value="P-loop_NTPase"/>
</dbReference>
<evidence type="ECO:0000313" key="6">
    <source>
        <dbReference type="EMBL" id="ERS96118.1"/>
    </source>
</evidence>
<feature type="compositionally biased region" description="Basic and acidic residues" evidence="4">
    <location>
        <begin position="237"/>
        <end position="268"/>
    </location>
</feature>
<evidence type="ECO:0000259" key="5">
    <source>
        <dbReference type="SMART" id="SM00487"/>
    </source>
</evidence>
<dbReference type="PANTHER" id="PTHR45626">
    <property type="entry name" value="TRANSCRIPTION TERMINATION FACTOR 2-RELATED"/>
    <property type="match status" value="1"/>
</dbReference>
<dbReference type="SMART" id="SM00487">
    <property type="entry name" value="DEXDc"/>
    <property type="match status" value="1"/>
</dbReference>
<keyword evidence="3" id="KW-0067">ATP-binding</keyword>
<dbReference type="STRING" id="1391915.U7PKE1"/>
<feature type="compositionally biased region" description="Low complexity" evidence="4">
    <location>
        <begin position="1275"/>
        <end position="1288"/>
    </location>
</feature>
<feature type="region of interest" description="Disordered" evidence="4">
    <location>
        <begin position="237"/>
        <end position="270"/>
    </location>
</feature>
<feature type="domain" description="Helicase ATP-binding" evidence="5">
    <location>
        <begin position="210"/>
        <end position="583"/>
    </location>
</feature>
<feature type="compositionally biased region" description="Polar residues" evidence="4">
    <location>
        <begin position="876"/>
        <end position="885"/>
    </location>
</feature>
<evidence type="ECO:0000256" key="4">
    <source>
        <dbReference type="SAM" id="MobiDB-lite"/>
    </source>
</evidence>
<name>U7PKE1_SPOS1</name>
<dbReference type="EMBL" id="KI440851">
    <property type="protein sequence ID" value="ERS96118.1"/>
    <property type="molecule type" value="Genomic_DNA"/>
</dbReference>
<dbReference type="GO" id="GO:0016787">
    <property type="term" value="F:hydrolase activity"/>
    <property type="evidence" value="ECO:0007669"/>
    <property type="project" value="UniProtKB-KW"/>
</dbReference>
<organism evidence="6 7">
    <name type="scientific">Sporothrix schenckii (strain ATCC 58251 / de Perez 2211183)</name>
    <name type="common">Rose-picker's disease fungus</name>
    <dbReference type="NCBI Taxonomy" id="1391915"/>
    <lineage>
        <taxon>Eukaryota</taxon>
        <taxon>Fungi</taxon>
        <taxon>Dikarya</taxon>
        <taxon>Ascomycota</taxon>
        <taxon>Pezizomycotina</taxon>
        <taxon>Sordariomycetes</taxon>
        <taxon>Sordariomycetidae</taxon>
        <taxon>Ophiostomatales</taxon>
        <taxon>Ophiostomataceae</taxon>
        <taxon>Sporothrix</taxon>
    </lineage>
</organism>
<dbReference type="CDD" id="cd18793">
    <property type="entry name" value="SF2_C_SNF"/>
    <property type="match status" value="1"/>
</dbReference>
<protein>
    <recommendedName>
        <fullName evidence="5">Helicase ATP-binding domain-containing protein</fullName>
    </recommendedName>
</protein>
<evidence type="ECO:0000256" key="3">
    <source>
        <dbReference type="ARBA" id="ARBA00022840"/>
    </source>
</evidence>
<feature type="region of interest" description="Disordered" evidence="4">
    <location>
        <begin position="1245"/>
        <end position="1310"/>
    </location>
</feature>
<dbReference type="Pfam" id="PF00176">
    <property type="entry name" value="SNF2-rel_dom"/>
    <property type="match status" value="1"/>
</dbReference>
<dbReference type="Pfam" id="PF00271">
    <property type="entry name" value="Helicase_C"/>
    <property type="match status" value="1"/>
</dbReference>
<gene>
    <name evidence="6" type="ORF">HMPREF1624_07654</name>
</gene>
<feature type="region of interest" description="Disordered" evidence="4">
    <location>
        <begin position="552"/>
        <end position="577"/>
    </location>
</feature>
<feature type="region of interest" description="Disordered" evidence="4">
    <location>
        <begin position="807"/>
        <end position="826"/>
    </location>
</feature>
<keyword evidence="7" id="KW-1185">Reference proteome</keyword>
<feature type="region of interest" description="Disordered" evidence="4">
    <location>
        <begin position="869"/>
        <end position="942"/>
    </location>
</feature>
<proteinExistence type="predicted"/>
<dbReference type="InterPro" id="IPR050628">
    <property type="entry name" value="SNF2_RAD54_helicase_TF"/>
</dbReference>
<evidence type="ECO:0000256" key="2">
    <source>
        <dbReference type="ARBA" id="ARBA00022801"/>
    </source>
</evidence>
<dbReference type="Gene3D" id="3.40.50.300">
    <property type="entry name" value="P-loop containing nucleotide triphosphate hydrolases"/>
    <property type="match status" value="2"/>
</dbReference>
<dbReference type="GO" id="GO:0005634">
    <property type="term" value="C:nucleus"/>
    <property type="evidence" value="ECO:0007669"/>
    <property type="project" value="TreeGrafter"/>
</dbReference>
<feature type="compositionally biased region" description="Polar residues" evidence="4">
    <location>
        <begin position="892"/>
        <end position="912"/>
    </location>
</feature>
<dbReference type="AlphaFoldDB" id="U7PKE1"/>
<keyword evidence="1" id="KW-0547">Nucleotide-binding</keyword>
<dbReference type="GO" id="GO:0006281">
    <property type="term" value="P:DNA repair"/>
    <property type="evidence" value="ECO:0007669"/>
    <property type="project" value="TreeGrafter"/>
</dbReference>
<dbReference type="InterPro" id="IPR049730">
    <property type="entry name" value="SNF2/RAD54-like_C"/>
</dbReference>
<sequence>MDIPLSAYIAAGSFTVPLHGADIVAPDQWLMVQPEDAKGGSAEGASTLPHDTTLALLKLPALAPSVRPLLHRWIRIAFRGAKTADGAAATSLGICRLYVLPDDAYRRLVPRSDIKVRRDLQRLLNGLDYADAGWRGVATASPLLVHDARVRVRQDDDDDDNDDDDGGATTLLQMFNTIPSPQPRVDLVHDESYQRVMDALMTSRVPGLKETTTLYGHQMRSAAVMLQRELQPGRVVDPRLLRLREQSEQPEPERSEDQRNERSEDQKDNTWYYDDVTGEVLRTARLYDGVSGGILAEEMGTGKTLICLALILATRAFPAELPGVYDHRVSEASEDDNRRKGPRSLGDMAATIVSRQSVPWKLYLADTEANADEFRHCIAAIQRNPAMYVLPRFKATARDSPRASTSSFSPASSTPITLSSCSLVLVPANLVRQWEEEIAKHTQGLNVLVVAGQRAPVPTTEQILEADVLLFSIPRFEKLVHDREVTRAGYELRSPLAAVHFKRVIVDEGHRLGNAKMGRKSNLLLVLDCLQVSARWIVTGTPSTGLFGVEQQQSDGVESVPPSPPGTPSTPSTPATAAALQERKDLERIGAMASLYLRVRPWANTIREVGGHTTVGMAVGDAPADWAVYVMQPHHSNRSSGGRRDGLRATLDSLIIRHRTSEVGALLPAVDERVVVLDGSYQDRLCLNLFSMMIVFNAVQSQRTDQDYFFHPRQRGALLRLLSNIRQATFFGANFYSAAEIATALETAETFLEDRKVPISDADEQLLRQAITFGHVAVGNRFKRLADACHEVPIYVADMPGGGSFAASWSIDGEEPSSERGGGGGGGLLTCTAAPMVRALQQYVRPCMDAPTSLRAMFDDGRFEQKGRDVLRKQQESAQKQSTSRAGGGVANNGSTASGTTVASANIGSSSAAPVKGDPTLAGNTKLGEDNHAGSLKRRSSSGTALDPIAVDGNASSADVFLAAPLANTRLVSTASAKLSYLLDAIVRHQAEEQIIVFYDNENVAFYLAEHLEILQIQHLIYARGITAERRAQYVATFNGDAAVAMATGTATPTPTSSPFRVLLMDLSQAAFGLDMRSASRVYFTSPVLNPQVEAQAVGRVRRISQGAARGGAVGVHANGERRVLHVETLVLRDSLEEVIVDRRHALTPAEHRRIKTLLDDGPIYEWVRNARVVPMAGDGMAGVGDGASHGSTNATNSDVANASGPAQMAPLQTPQFLFGRGSGRVVHPDEGLVVMERAAKEVPNRPKVNFSSDSTLSTNGQHENTANTDGAHTGGPSSTTPHPTDGDIAYETRKPKKRKLLPNAPVRFA</sequence>
<dbReference type="PANTHER" id="PTHR45626:SF51">
    <property type="entry name" value="SNF2-RELATED DOMAIN-CONTAINING PROTEIN"/>
    <property type="match status" value="1"/>
</dbReference>